<evidence type="ECO:0000256" key="5">
    <source>
        <dbReference type="ARBA" id="ARBA00022692"/>
    </source>
</evidence>
<evidence type="ECO:0000256" key="2">
    <source>
        <dbReference type="ARBA" id="ARBA00007613"/>
    </source>
</evidence>
<protein>
    <submittedName>
        <fullName evidence="10">TolC family protein</fullName>
    </submittedName>
</protein>
<feature type="coiled-coil region" evidence="8">
    <location>
        <begin position="367"/>
        <end position="394"/>
    </location>
</feature>
<dbReference type="EMBL" id="JBHLTS010000004">
    <property type="protein sequence ID" value="MFC0512949.1"/>
    <property type="molecule type" value="Genomic_DNA"/>
</dbReference>
<keyword evidence="9" id="KW-0732">Signal</keyword>
<proteinExistence type="inferred from homology"/>
<reference evidence="10 11" key="1">
    <citation type="submission" date="2024-09" db="EMBL/GenBank/DDBJ databases">
        <authorList>
            <person name="Sun Q."/>
            <person name="Mori K."/>
        </authorList>
    </citation>
    <scope>NUCLEOTIDE SEQUENCE [LARGE SCALE GENOMIC DNA]</scope>
    <source>
        <strain evidence="10 11">NCAIM B.02415</strain>
    </source>
</reference>
<comment type="subcellular location">
    <subcellularLocation>
        <location evidence="1">Cell outer membrane</location>
    </subcellularLocation>
</comment>
<keyword evidence="7" id="KW-0998">Cell outer membrane</keyword>
<feature type="signal peptide" evidence="9">
    <location>
        <begin position="1"/>
        <end position="22"/>
    </location>
</feature>
<feature type="chain" id="PRO_5047538375" evidence="9">
    <location>
        <begin position="23"/>
        <end position="440"/>
    </location>
</feature>
<name>A0ABV6L0N2_9SPHI</name>
<keyword evidence="3" id="KW-0813">Transport</keyword>
<dbReference type="Gene3D" id="1.20.1600.10">
    <property type="entry name" value="Outer membrane efflux proteins (OEP)"/>
    <property type="match status" value="1"/>
</dbReference>
<comment type="caution">
    <text evidence="10">The sequence shown here is derived from an EMBL/GenBank/DDBJ whole genome shotgun (WGS) entry which is preliminary data.</text>
</comment>
<dbReference type="InterPro" id="IPR003423">
    <property type="entry name" value="OMP_efflux"/>
</dbReference>
<dbReference type="Proteomes" id="UP001589828">
    <property type="component" value="Unassembled WGS sequence"/>
</dbReference>
<evidence type="ECO:0000256" key="7">
    <source>
        <dbReference type="ARBA" id="ARBA00023237"/>
    </source>
</evidence>
<keyword evidence="6" id="KW-0472">Membrane</keyword>
<dbReference type="Pfam" id="PF02321">
    <property type="entry name" value="OEP"/>
    <property type="match status" value="1"/>
</dbReference>
<dbReference type="InterPro" id="IPR051906">
    <property type="entry name" value="TolC-like"/>
</dbReference>
<keyword evidence="11" id="KW-1185">Reference proteome</keyword>
<evidence type="ECO:0000256" key="8">
    <source>
        <dbReference type="SAM" id="Coils"/>
    </source>
</evidence>
<sequence length="440" mass="50080">MKQACLTIILIASFFTCNVASAQDTLSRKVLTMEAVFKLAVENSPQLKVSAKNIDLAKQQKEIIKLYELPDLSTGLDYGYLSNADVWTPTFSKHEKGAIPHQFTQLSVSATQLIFKGNEVRNNLLKASFEEQVAFLSQENNEEDIKFLVAAKYLDIYRLINQRVVLVNNLQLAKTRLANILTMKKQGMVTENDVLRTKLSISDLELSIRKVDNNVTIVNKQLNLVTGLPDDHRLIPDSTLLQQQQQNKALDEFRDIAFKENHELRIAGQEVKIAETNIKIYGSDRYPQITLYSGSVLQRPFLSTLPSLDIFYNVWQAGVSVKYNISSIYQSPRKIRAGKIQLEQSRSRETLVKDQLGVNVDAGFIKYNEAVENLNTYRDDLRSAQENYRIVEKKYYNQLSLLTDILDASSTKISAELKVTDAQIDVIYYYFQLLKTIGTI</sequence>
<evidence type="ECO:0000313" key="10">
    <source>
        <dbReference type="EMBL" id="MFC0512949.1"/>
    </source>
</evidence>
<gene>
    <name evidence="10" type="ORF">ACFFGT_02020</name>
</gene>
<evidence type="ECO:0000313" key="11">
    <source>
        <dbReference type="Proteomes" id="UP001589828"/>
    </source>
</evidence>
<keyword evidence="8" id="KW-0175">Coiled coil</keyword>
<dbReference type="PANTHER" id="PTHR30026">
    <property type="entry name" value="OUTER MEMBRANE PROTEIN TOLC"/>
    <property type="match status" value="1"/>
</dbReference>
<evidence type="ECO:0000256" key="4">
    <source>
        <dbReference type="ARBA" id="ARBA00022452"/>
    </source>
</evidence>
<dbReference type="RefSeq" id="WP_377020824.1">
    <property type="nucleotide sequence ID" value="NZ_JBHLTS010000004.1"/>
</dbReference>
<dbReference type="SUPFAM" id="SSF56954">
    <property type="entry name" value="Outer membrane efflux proteins (OEP)"/>
    <property type="match status" value="1"/>
</dbReference>
<evidence type="ECO:0000256" key="9">
    <source>
        <dbReference type="SAM" id="SignalP"/>
    </source>
</evidence>
<evidence type="ECO:0000256" key="6">
    <source>
        <dbReference type="ARBA" id="ARBA00023136"/>
    </source>
</evidence>
<dbReference type="PANTHER" id="PTHR30026:SF23">
    <property type="entry name" value="TO APRF-PUTATIVE OUTER MEMBRANE EFFLUX PROTEIN OR SECRETED ALKALINE PHOSPHATASE-RELATED"/>
    <property type="match status" value="1"/>
</dbReference>
<evidence type="ECO:0000256" key="1">
    <source>
        <dbReference type="ARBA" id="ARBA00004442"/>
    </source>
</evidence>
<keyword evidence="5" id="KW-0812">Transmembrane</keyword>
<comment type="similarity">
    <text evidence="2">Belongs to the outer membrane factor (OMF) (TC 1.B.17) family.</text>
</comment>
<organism evidence="10 11">
    <name type="scientific">Mucilaginibacter angelicae</name>
    <dbReference type="NCBI Taxonomy" id="869718"/>
    <lineage>
        <taxon>Bacteria</taxon>
        <taxon>Pseudomonadati</taxon>
        <taxon>Bacteroidota</taxon>
        <taxon>Sphingobacteriia</taxon>
        <taxon>Sphingobacteriales</taxon>
        <taxon>Sphingobacteriaceae</taxon>
        <taxon>Mucilaginibacter</taxon>
    </lineage>
</organism>
<evidence type="ECO:0000256" key="3">
    <source>
        <dbReference type="ARBA" id="ARBA00022448"/>
    </source>
</evidence>
<keyword evidence="4" id="KW-1134">Transmembrane beta strand</keyword>
<accession>A0ABV6L0N2</accession>